<dbReference type="SMART" id="SM01014">
    <property type="entry name" value="ARID"/>
    <property type="match status" value="1"/>
</dbReference>
<dbReference type="GO" id="GO:0003677">
    <property type="term" value="F:DNA binding"/>
    <property type="evidence" value="ECO:0007669"/>
    <property type="project" value="InterPro"/>
</dbReference>
<reference evidence="5 6" key="2">
    <citation type="submission" date="2018-11" db="EMBL/GenBank/DDBJ databases">
        <authorList>
            <consortium name="Pathogen Informatics"/>
        </authorList>
    </citation>
    <scope>NUCLEOTIDE SEQUENCE [LARGE SCALE GENOMIC DNA]</scope>
</reference>
<reference evidence="7" key="1">
    <citation type="submission" date="2016-04" db="UniProtKB">
        <authorList>
            <consortium name="WormBaseParasite"/>
        </authorList>
    </citation>
    <scope>IDENTIFICATION</scope>
</reference>
<evidence type="ECO:0000313" key="6">
    <source>
        <dbReference type="Proteomes" id="UP000278807"/>
    </source>
</evidence>
<name>A0A158QIX1_RODNA</name>
<evidence type="ECO:0000313" key="5">
    <source>
        <dbReference type="EMBL" id="VDO07886.1"/>
    </source>
</evidence>
<dbReference type="CDD" id="cd16100">
    <property type="entry name" value="ARID"/>
    <property type="match status" value="1"/>
</dbReference>
<keyword evidence="1" id="KW-0805">Transcription regulation</keyword>
<organism evidence="7">
    <name type="scientific">Rodentolepis nana</name>
    <name type="common">Dwarf tapeworm</name>
    <name type="synonym">Hymenolepis nana</name>
    <dbReference type="NCBI Taxonomy" id="102285"/>
    <lineage>
        <taxon>Eukaryota</taxon>
        <taxon>Metazoa</taxon>
        <taxon>Spiralia</taxon>
        <taxon>Lophotrochozoa</taxon>
        <taxon>Platyhelminthes</taxon>
        <taxon>Cestoda</taxon>
        <taxon>Eucestoda</taxon>
        <taxon>Cyclophyllidea</taxon>
        <taxon>Hymenolepididae</taxon>
        <taxon>Rodentolepis</taxon>
    </lineage>
</organism>
<dbReference type="Pfam" id="PF01388">
    <property type="entry name" value="ARID"/>
    <property type="match status" value="1"/>
</dbReference>
<dbReference type="PROSITE" id="PS51011">
    <property type="entry name" value="ARID"/>
    <property type="match status" value="1"/>
</dbReference>
<dbReference type="InterPro" id="IPR052406">
    <property type="entry name" value="Chromatin_Remodeling_Comp"/>
</dbReference>
<evidence type="ECO:0000256" key="3">
    <source>
        <dbReference type="ARBA" id="ARBA00023242"/>
    </source>
</evidence>
<keyword evidence="3" id="KW-0539">Nucleus</keyword>
<dbReference type="EMBL" id="UZAE01013037">
    <property type="protein sequence ID" value="VDO07886.1"/>
    <property type="molecule type" value="Genomic_DNA"/>
</dbReference>
<dbReference type="PANTHER" id="PTHR22970:SF14">
    <property type="entry name" value="AT-RICH INTERACTIVE DOMAIN-CONTAINING PROTEIN 2"/>
    <property type="match status" value="1"/>
</dbReference>
<proteinExistence type="predicted"/>
<dbReference type="STRING" id="102285.A0A158QIX1"/>
<dbReference type="InterPro" id="IPR036431">
    <property type="entry name" value="ARID_dom_sf"/>
</dbReference>
<gene>
    <name evidence="5" type="ORF">HNAJ_LOCUS10410</name>
</gene>
<evidence type="ECO:0000259" key="4">
    <source>
        <dbReference type="PROSITE" id="PS51011"/>
    </source>
</evidence>
<feature type="domain" description="ARID" evidence="4">
    <location>
        <begin position="21"/>
        <end position="113"/>
    </location>
</feature>
<dbReference type="OrthoDB" id="1938591at2759"/>
<dbReference type="WBParaSite" id="HNAJ_0001041501-mRNA-1">
    <property type="protein sequence ID" value="HNAJ_0001041501-mRNA-1"/>
    <property type="gene ID" value="HNAJ_0001041501"/>
</dbReference>
<dbReference type="SUPFAM" id="SSF46774">
    <property type="entry name" value="ARID-like"/>
    <property type="match status" value="1"/>
</dbReference>
<sequence>MYSAHMRRIASAPDVKGIVSVPDERSFYNQFWNFNHRYRRPHASHPTINGRSINFYKLFSSVVSHGGYSKITDKDDWEIVANDIGCPSSCTNVSIALRRIYSQFLLTFENELFPHLKTTSFWAQLQDELNENPGDIYIPPSVEKLLGIYNPKPATYHQSMHRSATSATFSSRDFYRLNQDSRSFDQLPPAVQLDELYSRPHAENTLNLRFVTTLEIAEKSLLSGLPNEIDLTLNAIYFLSAVVADTPATPIRFSNCRNLLQLMLASVGIYEDGPNSLRNMSEIWKQQGNLDFDTFWRSTVDEEILSSLSNDAYLYNEHSLPLVTDAETAGYRVVPPLSPDITQNLFTPSASNPTRTLFGSASTDDLLSTSPNLSRVLLVMATLVNSVTCPYLTGIPSPIAEDDDELDQVMSFASVGNRRFSMSSGATCNGVIGGRPFRGRSLYPGLPPLSPWRDNARFLSSSPATLRFAFLCTFARHSALRQLGLQLIGGLRYPLVPSVTFLSKIPRPLHVNTFTGIELLSLQFLVRCLIQSNDRCDLLSGE</sequence>
<evidence type="ECO:0000313" key="7">
    <source>
        <dbReference type="WBParaSite" id="HNAJ_0001041501-mRNA-1"/>
    </source>
</evidence>
<accession>A0A158QIX1</accession>
<dbReference type="Gene3D" id="1.10.150.60">
    <property type="entry name" value="ARID DNA-binding domain"/>
    <property type="match status" value="1"/>
</dbReference>
<dbReference type="AlphaFoldDB" id="A0A158QIX1"/>
<dbReference type="PANTHER" id="PTHR22970">
    <property type="entry name" value="AT-RICH INTERACTIVE DOMAIN-CONTAINING PROTEIN 2"/>
    <property type="match status" value="1"/>
</dbReference>
<dbReference type="SMART" id="SM00501">
    <property type="entry name" value="BRIGHT"/>
    <property type="match status" value="1"/>
</dbReference>
<evidence type="ECO:0000256" key="1">
    <source>
        <dbReference type="ARBA" id="ARBA00023015"/>
    </source>
</evidence>
<evidence type="ECO:0000256" key="2">
    <source>
        <dbReference type="ARBA" id="ARBA00023163"/>
    </source>
</evidence>
<keyword evidence="2" id="KW-0804">Transcription</keyword>
<keyword evidence="6" id="KW-1185">Reference proteome</keyword>
<dbReference type="Proteomes" id="UP000278807">
    <property type="component" value="Unassembled WGS sequence"/>
</dbReference>
<protein>
    <submittedName>
        <fullName evidence="7">ARID domain-containing protein</fullName>
    </submittedName>
</protein>
<dbReference type="InterPro" id="IPR001606">
    <property type="entry name" value="ARID_dom"/>
</dbReference>